<dbReference type="AlphaFoldDB" id="A0A0G4JUF5"/>
<dbReference type="Pfam" id="PF13439">
    <property type="entry name" value="Glyco_transf_4"/>
    <property type="match status" value="1"/>
</dbReference>
<dbReference type="InterPro" id="IPR001296">
    <property type="entry name" value="Glyco_trans_1"/>
</dbReference>
<dbReference type="SUPFAM" id="SSF53756">
    <property type="entry name" value="UDP-Glycosyltransferase/glycogen phosphorylase"/>
    <property type="match status" value="1"/>
</dbReference>
<gene>
    <name evidence="3" type="ORF">BN1221_01804c</name>
</gene>
<dbReference type="RefSeq" id="WP_048637021.1">
    <property type="nucleotide sequence ID" value="NZ_CGIG01000001.1"/>
</dbReference>
<keyword evidence="4" id="KW-1185">Reference proteome</keyword>
<dbReference type="InterPro" id="IPR028098">
    <property type="entry name" value="Glyco_trans_4-like_N"/>
</dbReference>
<evidence type="ECO:0000313" key="3">
    <source>
        <dbReference type="EMBL" id="CPR15948.1"/>
    </source>
</evidence>
<feature type="domain" description="Glycosyltransferase subfamily 4-like N-terminal" evidence="2">
    <location>
        <begin position="13"/>
        <end position="173"/>
    </location>
</feature>
<dbReference type="Proteomes" id="UP000044377">
    <property type="component" value="Unassembled WGS sequence"/>
</dbReference>
<dbReference type="EC" id="2.4.1.-" evidence="3"/>
<dbReference type="STRING" id="1109412.BN1221_01804c"/>
<dbReference type="GO" id="GO:1901135">
    <property type="term" value="P:carbohydrate derivative metabolic process"/>
    <property type="evidence" value="ECO:0007669"/>
    <property type="project" value="UniProtKB-ARBA"/>
</dbReference>
<evidence type="ECO:0000259" key="2">
    <source>
        <dbReference type="Pfam" id="PF13439"/>
    </source>
</evidence>
<keyword evidence="3" id="KW-0328">Glycosyltransferase</keyword>
<dbReference type="GO" id="GO:0016757">
    <property type="term" value="F:glycosyltransferase activity"/>
    <property type="evidence" value="ECO:0007669"/>
    <property type="project" value="UniProtKB-KW"/>
</dbReference>
<keyword evidence="3" id="KW-0808">Transferase</keyword>
<sequence>MILAFCLYKYFPFGGLQRDFLRIAMACQARGHHIRVYTQSWEGPLVDDFELIQVPVRKHTNHARNKEYYQWIRQHMRQNPVDRVIGFNKMPGLDFYYAADVCYAEKVAQEKGFLYRLTARYKHYAAFEKAVFERSNHTKMLMLTHRQIDDFKKHYGTQDERFIILPPGISPDRKYGPDSEQIRAKFRLEQQIPDDNRVVLQVGSDFKRKGVERSLHAIASLPAADRKQTVFLVVGQDKPERYQKIASQLGIGSQVRFFSGRNDIPDFMAAADVLIHPAYQEAAGIVLLEALTAGLPVIVTEVCGYAFYIHQANAGAVIKEPYHQADLNNALQHALTHPDERAQWAANARHFADTEDLYSLPEKAAALITGEQQ</sequence>
<feature type="domain" description="Glycosyl transferase family 1" evidence="1">
    <location>
        <begin position="185"/>
        <end position="350"/>
    </location>
</feature>
<dbReference type="Gene3D" id="3.40.50.2000">
    <property type="entry name" value="Glycogen Phosphorylase B"/>
    <property type="match status" value="2"/>
</dbReference>
<proteinExistence type="predicted"/>
<dbReference type="PANTHER" id="PTHR12526:SF641">
    <property type="entry name" value="LIPOPOLYSACCHARIDE CORE BIOSYNTHESIS PROTEIN RFAG"/>
    <property type="match status" value="1"/>
</dbReference>
<dbReference type="CDD" id="cd03801">
    <property type="entry name" value="GT4_PimA-like"/>
    <property type="match status" value="1"/>
</dbReference>
<dbReference type="EMBL" id="CGIG01000001">
    <property type="protein sequence ID" value="CPR15948.1"/>
    <property type="molecule type" value="Genomic_DNA"/>
</dbReference>
<name>A0A0G4JUF5_9GAMM</name>
<evidence type="ECO:0000313" key="4">
    <source>
        <dbReference type="Proteomes" id="UP000044377"/>
    </source>
</evidence>
<dbReference type="PANTHER" id="PTHR12526">
    <property type="entry name" value="GLYCOSYLTRANSFERASE"/>
    <property type="match status" value="1"/>
</dbReference>
<protein>
    <submittedName>
        <fullName evidence="3">UDP-glucose:(Heptosyl) LPS alpha1,3-glucosyltransferase WaaG</fullName>
        <ecNumber evidence="3">2.4.1.-</ecNumber>
    </submittedName>
</protein>
<reference evidence="4" key="1">
    <citation type="submission" date="2015-01" db="EMBL/GenBank/DDBJ databases">
        <authorList>
            <person name="Paterson Steve"/>
        </authorList>
    </citation>
    <scope>NUCLEOTIDE SEQUENCE [LARGE SCALE GENOMIC DNA]</scope>
    <source>
        <strain evidence="4">OBR1</strain>
    </source>
</reference>
<evidence type="ECO:0000259" key="1">
    <source>
        <dbReference type="Pfam" id="PF00534"/>
    </source>
</evidence>
<organism evidence="3 4">
    <name type="scientific">Brenneria goodwinii</name>
    <dbReference type="NCBI Taxonomy" id="1109412"/>
    <lineage>
        <taxon>Bacteria</taxon>
        <taxon>Pseudomonadati</taxon>
        <taxon>Pseudomonadota</taxon>
        <taxon>Gammaproteobacteria</taxon>
        <taxon>Enterobacterales</taxon>
        <taxon>Pectobacteriaceae</taxon>
        <taxon>Brenneria</taxon>
    </lineage>
</organism>
<dbReference type="Pfam" id="PF00534">
    <property type="entry name" value="Glycos_transf_1"/>
    <property type="match status" value="1"/>
</dbReference>
<accession>A0A0G4JUF5</accession>
<dbReference type="OrthoDB" id="9802524at2"/>